<name>C2EU82_9LACO</name>
<proteinExistence type="predicted"/>
<comment type="caution">
    <text evidence="2">The sequence shown here is derived from an EMBL/GenBank/DDBJ whole genome shotgun (WGS) entry which is preliminary data.</text>
</comment>
<dbReference type="SUPFAM" id="SSF101307">
    <property type="entry name" value="YutG-like"/>
    <property type="match status" value="1"/>
</dbReference>
<dbReference type="EMBL" id="ACGV01000123">
    <property type="protein sequence ID" value="EEJ40614.1"/>
    <property type="molecule type" value="Genomic_DNA"/>
</dbReference>
<organism evidence="2 3">
    <name type="scientific">Limosilactobacillus vaginalis DSM 5837 = ATCC 49540</name>
    <dbReference type="NCBI Taxonomy" id="1423814"/>
    <lineage>
        <taxon>Bacteria</taxon>
        <taxon>Bacillati</taxon>
        <taxon>Bacillota</taxon>
        <taxon>Bacilli</taxon>
        <taxon>Lactobacillales</taxon>
        <taxon>Lactobacillaceae</taxon>
        <taxon>Limosilactobacillus</taxon>
    </lineage>
</organism>
<feature type="domain" description="YutG/PgpA" evidence="1">
    <location>
        <begin position="35"/>
        <end position="168"/>
    </location>
</feature>
<evidence type="ECO:0000313" key="2">
    <source>
        <dbReference type="EMBL" id="EEJ40614.1"/>
    </source>
</evidence>
<dbReference type="Pfam" id="PF04608">
    <property type="entry name" value="PgpA"/>
    <property type="match status" value="1"/>
</dbReference>
<dbReference type="PIRSF" id="PIRSF019587">
    <property type="entry name" value="PGPase"/>
    <property type="match status" value="1"/>
</dbReference>
<dbReference type="Proteomes" id="UP000004483">
    <property type="component" value="Unassembled WGS sequence"/>
</dbReference>
<dbReference type="GO" id="GO:0008962">
    <property type="term" value="F:phosphatidylglycerophosphatase activity"/>
    <property type="evidence" value="ECO:0007669"/>
    <property type="project" value="InterPro"/>
</dbReference>
<dbReference type="InterPro" id="IPR036681">
    <property type="entry name" value="PgpA-like_sf"/>
</dbReference>
<gene>
    <name evidence="2" type="ORF">HMPREF0549_1018</name>
</gene>
<evidence type="ECO:0000259" key="1">
    <source>
        <dbReference type="Pfam" id="PF04608"/>
    </source>
</evidence>
<reference evidence="2 3" key="1">
    <citation type="submission" date="2009-01" db="EMBL/GenBank/DDBJ databases">
        <authorList>
            <person name="Qin X."/>
            <person name="Bachman B."/>
            <person name="Battles P."/>
            <person name="Bell A."/>
            <person name="Bess C."/>
            <person name="Bickham C."/>
            <person name="Chaboub L."/>
            <person name="Chen D."/>
            <person name="Coyle M."/>
            <person name="Deiros D.R."/>
            <person name="Dinh H."/>
            <person name="Forbes L."/>
            <person name="Fowler G."/>
            <person name="Francisco L."/>
            <person name="Fu Q."/>
            <person name="Gubbala S."/>
            <person name="Hale W."/>
            <person name="Han Y."/>
            <person name="Hemphill L."/>
            <person name="Highlander S.K."/>
            <person name="Hirani K."/>
            <person name="Hogues M."/>
            <person name="Jackson L."/>
            <person name="Jakkamsetti A."/>
            <person name="Javaid M."/>
            <person name="Jiang H."/>
            <person name="Korchina V."/>
            <person name="Kovar C."/>
            <person name="Lara F."/>
            <person name="Lee S."/>
            <person name="Mata R."/>
            <person name="Mathew T."/>
            <person name="Moen C."/>
            <person name="Morales K."/>
            <person name="Munidasa M."/>
            <person name="Nazareth L."/>
            <person name="Ngo R."/>
            <person name="Nguyen L."/>
            <person name="Okwuonu G."/>
            <person name="Ongeri F."/>
            <person name="Patil S."/>
            <person name="Petrosino J."/>
            <person name="Pham C."/>
            <person name="Pham P."/>
            <person name="Pu L.-L."/>
            <person name="Puazo M."/>
            <person name="Raj R."/>
            <person name="Reid J."/>
            <person name="Rouhana J."/>
            <person name="Saada N."/>
            <person name="Shang Y."/>
            <person name="Simmons D."/>
            <person name="Thornton R."/>
            <person name="Warren J."/>
            <person name="Weissenberger G."/>
            <person name="Zhang J."/>
            <person name="Zhang L."/>
            <person name="Zhou C."/>
            <person name="Zhu D."/>
            <person name="Muzny D."/>
            <person name="Worley K."/>
            <person name="Gibbs R."/>
        </authorList>
    </citation>
    <scope>NUCLEOTIDE SEQUENCE [LARGE SCALE GENOMIC DNA]</scope>
    <source>
        <strain evidence="2 3">ATCC 49540</strain>
    </source>
</reference>
<protein>
    <submittedName>
        <fullName evidence="2">Putative phosphatidylglycerophosphatase A</fullName>
    </submittedName>
</protein>
<dbReference type="CDD" id="cd06971">
    <property type="entry name" value="PgpA"/>
    <property type="match status" value="1"/>
</dbReference>
<dbReference type="InterPro" id="IPR026038">
    <property type="entry name" value="Put_PGPase"/>
</dbReference>
<accession>C2EU82</accession>
<dbReference type="GO" id="GO:0006629">
    <property type="term" value="P:lipid metabolic process"/>
    <property type="evidence" value="ECO:0007669"/>
    <property type="project" value="InterPro"/>
</dbReference>
<dbReference type="STRING" id="1423814.HMPREF0549_1018"/>
<dbReference type="AlphaFoldDB" id="C2EU82"/>
<dbReference type="InterPro" id="IPR007686">
    <property type="entry name" value="YutG/PgpA"/>
</dbReference>
<dbReference type="Gene3D" id="1.10.3760.10">
    <property type="entry name" value="PgpA-like"/>
    <property type="match status" value="1"/>
</dbReference>
<sequence length="171" mass="19171">MLGEVKMNNPKFKYPDTKAYNFVIDRLAKRGVTQSDLAKIVYETQHQYEPEVTLKECEDAVVDVMHKRELMNNAMVMLELDRLTEEGQVDEPLASIIKNDAGVFGVDETIALQIATIYGTIGTTNFGYFDRVKSGIMKKFDTSDLHVNTFIDDLLSAIVAAVCGKIAHKYA</sequence>
<dbReference type="eggNOG" id="COG1267">
    <property type="taxonomic scope" value="Bacteria"/>
</dbReference>
<dbReference type="HOGENOM" id="CLU_110655_0_0_9"/>
<evidence type="ECO:0000313" key="3">
    <source>
        <dbReference type="Proteomes" id="UP000004483"/>
    </source>
</evidence>